<keyword evidence="1" id="KW-0812">Transmembrane</keyword>
<keyword evidence="3" id="KW-1185">Reference proteome</keyword>
<feature type="transmembrane region" description="Helical" evidence="1">
    <location>
        <begin position="179"/>
        <end position="204"/>
    </location>
</feature>
<dbReference type="Proteomes" id="UP001552299">
    <property type="component" value="Unassembled WGS sequence"/>
</dbReference>
<evidence type="ECO:0000256" key="1">
    <source>
        <dbReference type="SAM" id="Phobius"/>
    </source>
</evidence>
<accession>A0ABD0UGE4</accession>
<name>A0ABD0UGE4_DENTH</name>
<evidence type="ECO:0000313" key="3">
    <source>
        <dbReference type="Proteomes" id="UP001552299"/>
    </source>
</evidence>
<organism evidence="2 3">
    <name type="scientific">Dendrobium thyrsiflorum</name>
    <name type="common">Pinecone-like raceme dendrobium</name>
    <name type="synonym">Orchid</name>
    <dbReference type="NCBI Taxonomy" id="117978"/>
    <lineage>
        <taxon>Eukaryota</taxon>
        <taxon>Viridiplantae</taxon>
        <taxon>Streptophyta</taxon>
        <taxon>Embryophyta</taxon>
        <taxon>Tracheophyta</taxon>
        <taxon>Spermatophyta</taxon>
        <taxon>Magnoliopsida</taxon>
        <taxon>Liliopsida</taxon>
        <taxon>Asparagales</taxon>
        <taxon>Orchidaceae</taxon>
        <taxon>Epidendroideae</taxon>
        <taxon>Malaxideae</taxon>
        <taxon>Dendrobiinae</taxon>
        <taxon>Dendrobium</taxon>
    </lineage>
</organism>
<keyword evidence="1" id="KW-0472">Membrane</keyword>
<comment type="caution">
    <text evidence="2">The sequence shown here is derived from an EMBL/GenBank/DDBJ whole genome shotgun (WGS) entry which is preliminary data.</text>
</comment>
<dbReference type="EMBL" id="JANQDX010000015">
    <property type="protein sequence ID" value="KAL0911649.1"/>
    <property type="molecule type" value="Genomic_DNA"/>
</dbReference>
<reference evidence="2 3" key="1">
    <citation type="journal article" date="2024" name="Plant Biotechnol. J.">
        <title>Dendrobium thyrsiflorum genome and its molecular insights into genes involved in important horticultural traits.</title>
        <authorList>
            <person name="Chen B."/>
            <person name="Wang J.Y."/>
            <person name="Zheng P.J."/>
            <person name="Li K.L."/>
            <person name="Liang Y.M."/>
            <person name="Chen X.F."/>
            <person name="Zhang C."/>
            <person name="Zhao X."/>
            <person name="He X."/>
            <person name="Zhang G.Q."/>
            <person name="Liu Z.J."/>
            <person name="Xu Q."/>
        </authorList>
    </citation>
    <scope>NUCLEOTIDE SEQUENCE [LARGE SCALE GENOMIC DNA]</scope>
    <source>
        <strain evidence="2">GZMU011</strain>
    </source>
</reference>
<protein>
    <submittedName>
        <fullName evidence="2">Uncharacterized protein</fullName>
    </submittedName>
</protein>
<proteinExistence type="predicted"/>
<sequence>MCGTDVNSNDFSMVPILEPVGSNLPIIKVPVALVSNEAMRVHLVGNRSDQIDWLEGSLSSPCGGEGEDLHELEEDFHEPYNLKVGRIKDIAFAQRGGKRRRGKPKKKLLFSGVVSVRACYFLSLVVSWFYGLFWDQWQLIPSIGGAKFKSFGYLAFAISTMFLDVLVDDDEGAPGFPLLARLLGNLGASICCLAVGLDVSYGWFVPGYKVASMPDAPSLAKVREGLDGVPDTGLAFGLRLPHFLRQAKGKGRAESEDLVSTQK</sequence>
<feature type="transmembrane region" description="Helical" evidence="1">
    <location>
        <begin position="108"/>
        <end position="130"/>
    </location>
</feature>
<gene>
    <name evidence="2" type="ORF">M5K25_019803</name>
</gene>
<dbReference type="AlphaFoldDB" id="A0ABD0UGE4"/>
<evidence type="ECO:0000313" key="2">
    <source>
        <dbReference type="EMBL" id="KAL0911649.1"/>
    </source>
</evidence>
<keyword evidence="1" id="KW-1133">Transmembrane helix</keyword>